<evidence type="ECO:0000313" key="5">
    <source>
        <dbReference type="EMBL" id="OWO97970.1"/>
    </source>
</evidence>
<dbReference type="Pfam" id="PF08621">
    <property type="entry name" value="RPAP1_N"/>
    <property type="match status" value="1"/>
</dbReference>
<protein>
    <recommendedName>
        <fullName evidence="7">Transcription factor Rba50</fullName>
    </recommendedName>
</protein>
<dbReference type="InterPro" id="IPR013930">
    <property type="entry name" value="RPAP1_N"/>
</dbReference>
<dbReference type="OrthoDB" id="348201at2759"/>
<feature type="region of interest" description="Disordered" evidence="2">
    <location>
        <begin position="97"/>
        <end position="134"/>
    </location>
</feature>
<feature type="region of interest" description="Disordered" evidence="2">
    <location>
        <begin position="158"/>
        <end position="280"/>
    </location>
</feature>
<feature type="compositionally biased region" description="Polar residues" evidence="2">
    <location>
        <begin position="97"/>
        <end position="111"/>
    </location>
</feature>
<dbReference type="Pfam" id="PF08620">
    <property type="entry name" value="RPAP1_C"/>
    <property type="match status" value="1"/>
</dbReference>
<feature type="compositionally biased region" description="Basic and acidic residues" evidence="2">
    <location>
        <begin position="222"/>
        <end position="236"/>
    </location>
</feature>
<dbReference type="PANTHER" id="PTHR21483:SF18">
    <property type="entry name" value="RNA POLYMERASE II-ASSOCIATED PROTEIN 1"/>
    <property type="match status" value="1"/>
</dbReference>
<reference evidence="5 6" key="1">
    <citation type="submission" date="2017-04" db="EMBL/GenBank/DDBJ databases">
        <title>Draft genome sequence of Marssonina coronaria NL1: causal agent of apple blotch.</title>
        <authorList>
            <person name="Cheng Q."/>
        </authorList>
    </citation>
    <scope>NUCLEOTIDE SEQUENCE [LARGE SCALE GENOMIC DNA]</scope>
    <source>
        <strain evidence="5 6">NL1</strain>
    </source>
</reference>
<comment type="similarity">
    <text evidence="1">Belongs to the RPAP1 family.</text>
</comment>
<feature type="compositionally biased region" description="Basic and acidic residues" evidence="2">
    <location>
        <begin position="159"/>
        <end position="168"/>
    </location>
</feature>
<dbReference type="InterPro" id="IPR039913">
    <property type="entry name" value="RPAP1/Rba50"/>
</dbReference>
<feature type="domain" description="RPAP1 N-terminal" evidence="4">
    <location>
        <begin position="118"/>
        <end position="163"/>
    </location>
</feature>
<evidence type="ECO:0000313" key="6">
    <source>
        <dbReference type="Proteomes" id="UP000242519"/>
    </source>
</evidence>
<evidence type="ECO:0000256" key="2">
    <source>
        <dbReference type="SAM" id="MobiDB-lite"/>
    </source>
</evidence>
<dbReference type="EMBL" id="MZNU01000415">
    <property type="protein sequence ID" value="OWO97970.1"/>
    <property type="molecule type" value="Genomic_DNA"/>
</dbReference>
<accession>A0A218YSF9</accession>
<dbReference type="FunCoup" id="A0A218YSF9">
    <property type="interactions" value="141"/>
</dbReference>
<evidence type="ECO:0000259" key="3">
    <source>
        <dbReference type="Pfam" id="PF08620"/>
    </source>
</evidence>
<feature type="compositionally biased region" description="Basic and acidic residues" evidence="2">
    <location>
        <begin position="1"/>
        <end position="10"/>
    </location>
</feature>
<dbReference type="PANTHER" id="PTHR21483">
    <property type="entry name" value="RNA POLYMERASE II-ASSOCIATED PROTEIN 1"/>
    <property type="match status" value="1"/>
</dbReference>
<evidence type="ECO:0000259" key="4">
    <source>
        <dbReference type="Pfam" id="PF08621"/>
    </source>
</evidence>
<feature type="domain" description="RPAP1 C-terminal" evidence="3">
    <location>
        <begin position="333"/>
        <end position="399"/>
    </location>
</feature>
<evidence type="ECO:0000256" key="1">
    <source>
        <dbReference type="ARBA" id="ARBA00009953"/>
    </source>
</evidence>
<feature type="region of interest" description="Disordered" evidence="2">
    <location>
        <begin position="1"/>
        <end position="31"/>
    </location>
</feature>
<dbReference type="Proteomes" id="UP000242519">
    <property type="component" value="Unassembled WGS sequence"/>
</dbReference>
<dbReference type="InParanoid" id="A0A218YSF9"/>
<dbReference type="GO" id="GO:0006366">
    <property type="term" value="P:transcription by RNA polymerase II"/>
    <property type="evidence" value="ECO:0007669"/>
    <property type="project" value="InterPro"/>
</dbReference>
<dbReference type="InterPro" id="IPR013929">
    <property type="entry name" value="RPAP1_C"/>
</dbReference>
<feature type="region of interest" description="Disordered" evidence="2">
    <location>
        <begin position="44"/>
        <end position="81"/>
    </location>
</feature>
<proteinExistence type="inferred from homology"/>
<comment type="caution">
    <text evidence="5">The sequence shown here is derived from an EMBL/GenBank/DDBJ whole genome shotgun (WGS) entry which is preliminary data.</text>
</comment>
<keyword evidence="6" id="KW-1185">Reference proteome</keyword>
<evidence type="ECO:0008006" key="7">
    <source>
        <dbReference type="Google" id="ProtNLM"/>
    </source>
</evidence>
<sequence length="463" mass="50078">MDLRGQRFEIDLSDEEEQRGAGSGMRARAMPSISSPFVADIQERETAPPSAPKIKATSSGFPEHKKRARVSAFKQQRSGSVKSVLVDSPNAFALRQASKSANASSLTQKSLNLDEDRRRIDQENTQRLAAMSPEEIAEERQELISGLDPSLIQMLLKRSNLDEGRGDTGIDPPSSQAAAARDEREEGGKGHDRQDREERDEGQHRRTNPASDTDGTPAPEPAGRRIDPAKSVRFTDDDSEPAHPIGLQSASARSEPLPPDVQPSIHFPSAPPAPELDPADPDFLSNLHSKYFPSLPADPSKLAWMAPLPTAGSPADQESPYYPAAAGVNASALRFDFRGGLLPPRIARAVPVTRGLHHHGEAPEAAGYTVPELARLARSAFPAQRCVAFQTLGRLLYRLGRGEWGGPESEITKGLWGCVRAGKVVETLEEAARAEGGHQGSQTYAVEALWLWQKGGGEVVKAE</sequence>
<name>A0A218YSF9_9HELO</name>
<gene>
    <name evidence="5" type="ORF">B2J93_3768</name>
</gene>
<organism evidence="5 6">
    <name type="scientific">Diplocarpon coronariae</name>
    <dbReference type="NCBI Taxonomy" id="2795749"/>
    <lineage>
        <taxon>Eukaryota</taxon>
        <taxon>Fungi</taxon>
        <taxon>Dikarya</taxon>
        <taxon>Ascomycota</taxon>
        <taxon>Pezizomycotina</taxon>
        <taxon>Leotiomycetes</taxon>
        <taxon>Helotiales</taxon>
        <taxon>Drepanopezizaceae</taxon>
        <taxon>Diplocarpon</taxon>
    </lineage>
</organism>
<dbReference type="STRING" id="503106.A0A218YSF9"/>
<feature type="compositionally biased region" description="Basic and acidic residues" evidence="2">
    <location>
        <begin position="112"/>
        <end position="124"/>
    </location>
</feature>
<feature type="compositionally biased region" description="Basic and acidic residues" evidence="2">
    <location>
        <begin position="180"/>
        <end position="204"/>
    </location>
</feature>
<dbReference type="AlphaFoldDB" id="A0A218YSF9"/>